<dbReference type="EMBL" id="BATC01000070">
    <property type="protein sequence ID" value="GAD60375.1"/>
    <property type="molecule type" value="Genomic_DNA"/>
</dbReference>
<feature type="signal peptide" evidence="1">
    <location>
        <begin position="1"/>
        <end position="22"/>
    </location>
</feature>
<dbReference type="InterPro" id="IPR021255">
    <property type="entry name" value="DUF2807"/>
</dbReference>
<feature type="domain" description="Putative auto-transporter adhesin head GIN" evidence="2">
    <location>
        <begin position="152"/>
        <end position="242"/>
    </location>
</feature>
<dbReference type="AlphaFoldDB" id="A0A8E0NDG2"/>
<evidence type="ECO:0000256" key="1">
    <source>
        <dbReference type="SAM" id="SignalP"/>
    </source>
</evidence>
<feature type="chain" id="PRO_5034705284" description="Putative auto-transporter adhesin head GIN domain-containing protein" evidence="1">
    <location>
        <begin position="23"/>
        <end position="322"/>
    </location>
</feature>
<gene>
    <name evidence="3" type="ORF">MBEBAB_2625</name>
</gene>
<keyword evidence="1" id="KW-0732">Signal</keyword>
<dbReference type="Proteomes" id="UP000016569">
    <property type="component" value="Unassembled WGS sequence"/>
</dbReference>
<keyword evidence="4" id="KW-1185">Reference proteome</keyword>
<sequence>MKPAYLVAAATAALALAGVAHAGEVEIRDAVARVVVIPEDRTDIAVEIEHGSSTLDRLTVTRRGSDIIIDGGLSGSAVRNCTSGPANARQPGEGARVEVRGHGTINVSDAPLVVVRTPRDVDVDAGRSGGRSRLLGIVRGGSGGAVFGSIGRGASSIELGNRGCGDWTVANTDGDLDISNSGSGTIRAGTSRTLDLAVAGSGDVSAGATGDADIAITGSGNVTLAATASTDVAVAGSGNLRIGRVQGDAMDVSIAGSGDVRVDGGEVRSLDVSIVGSGDVVFNGRAGDVSASIAGSGDVRVAEATGSVNRSIVGSGDIRIGE</sequence>
<accession>A0A8E0NDG2</accession>
<dbReference type="Pfam" id="PF10988">
    <property type="entry name" value="DUF2807"/>
    <property type="match status" value="2"/>
</dbReference>
<dbReference type="RefSeq" id="WP_021698469.1">
    <property type="nucleotide sequence ID" value="NZ_BATC01000070.1"/>
</dbReference>
<proteinExistence type="predicted"/>
<dbReference type="OrthoDB" id="7184708at2"/>
<feature type="domain" description="Putative auto-transporter adhesin head GIN" evidence="2">
    <location>
        <begin position="244"/>
        <end position="320"/>
    </location>
</feature>
<evidence type="ECO:0000313" key="4">
    <source>
        <dbReference type="Proteomes" id="UP000016569"/>
    </source>
</evidence>
<evidence type="ECO:0000259" key="2">
    <source>
        <dbReference type="Pfam" id="PF10988"/>
    </source>
</evidence>
<comment type="caution">
    <text evidence="3">The sequence shown here is derived from an EMBL/GenBank/DDBJ whole genome shotgun (WGS) entry which is preliminary data.</text>
</comment>
<name>A0A8E0NDG2_9CAUL</name>
<protein>
    <recommendedName>
        <fullName evidence="2">Putative auto-transporter adhesin head GIN domain-containing protein</fullName>
    </recommendedName>
</protein>
<dbReference type="Gene3D" id="2.160.20.120">
    <property type="match status" value="1"/>
</dbReference>
<evidence type="ECO:0000313" key="3">
    <source>
        <dbReference type="EMBL" id="GAD60375.1"/>
    </source>
</evidence>
<organism evidence="3 4">
    <name type="scientific">Brevundimonas abyssalis TAR-001</name>
    <dbReference type="NCBI Taxonomy" id="1391729"/>
    <lineage>
        <taxon>Bacteria</taxon>
        <taxon>Pseudomonadati</taxon>
        <taxon>Pseudomonadota</taxon>
        <taxon>Alphaproteobacteria</taxon>
        <taxon>Caulobacterales</taxon>
        <taxon>Caulobacteraceae</taxon>
        <taxon>Brevundimonas</taxon>
    </lineage>
</organism>
<reference evidence="4" key="1">
    <citation type="journal article" date="2013" name="Genome Announc.">
        <title>Draft Genome Sequence of the Dimorphic Prosthecate Bacterium Brevundimonas abyssalis TAR-001T.</title>
        <authorList>
            <person name="Tsubouchi T."/>
            <person name="Nishi S."/>
            <person name="Usui K."/>
            <person name="Shimane Y."/>
            <person name="Takaki Y."/>
            <person name="Maruyama T."/>
            <person name="Hatada Y."/>
        </authorList>
    </citation>
    <scope>NUCLEOTIDE SEQUENCE [LARGE SCALE GENOMIC DNA]</scope>
    <source>
        <strain evidence="4">TAR-001</strain>
    </source>
</reference>